<evidence type="ECO:0000256" key="7">
    <source>
        <dbReference type="ARBA" id="ARBA00022792"/>
    </source>
</evidence>
<feature type="region of interest" description="Disordered" evidence="13">
    <location>
        <begin position="59"/>
        <end position="78"/>
    </location>
</feature>
<evidence type="ECO:0000256" key="13">
    <source>
        <dbReference type="SAM" id="MobiDB-lite"/>
    </source>
</evidence>
<sequence length="702" mass="77651">MTYEEFRAQEPPQARLLRLRGLFDLLVDHDSASALAGGRAKQMWRVRASRARYGAGGPLATGSLVERDEPVPSDAKSSSIREIFSHARQTAYAPELLAKCRARHAEMAKQFEENQLCSDDTSHWSTWRCLVSMVKEDHNLVPRELSWLWNHVVGVSERSPMMLFESGWTGSRVWGLRATEDTSHHAKAGEPLQNDEQDMQRVRQRQIEWEGFVAYAELQERELYNLFYDMDTEHDGVLSDDEIRAAFDKAGIRINDTILDDFIASLASGGVQDVKELHGNDLYVTFPEFRDYLLLLPRRPTLSEIYHFYKVRKVVGLFGSEGIFAELGANFGKTARGVTSVNFDGDVSLAGDLTEPSDGNAQAVTSTTPSSEEQHTHSQNVTSSRRSTSDVIQLDVAFKFLLAGGVAGAVSRTATAPFDRLKIYLITSQSTRNLNTPFPAAQQTRSTFGALSQSLAMIYREGGLRGFWLGNGLNCMKIIPESAIKFFTYEYMKRFFAKYVDGVSDSRDVSGMSRFISGGVGGITSQLSIYPIETLKTRLMSSMSNPGHIRGMKLLFATAREMSAHGGIRSYYRGLGAGLVGVFPYSAIDMSTFEGIKLFYLRYTGKDEPGVLALLAFGSISGSIGAATVYPLNLVRTRLQASGTPAHPTIYKSFFDASYQTFKNEGIMGFYRGLGPTLAKVVPAVSISYVVYDHAKKGLGVA</sequence>
<evidence type="ECO:0000256" key="12">
    <source>
        <dbReference type="PROSITE-ProRule" id="PRU00282"/>
    </source>
</evidence>
<dbReference type="Pfam" id="PF00153">
    <property type="entry name" value="Mito_carr"/>
    <property type="match status" value="3"/>
</dbReference>
<keyword evidence="11 12" id="KW-0472">Membrane</keyword>
<dbReference type="Proteomes" id="UP000269793">
    <property type="component" value="Chromosome II"/>
</dbReference>
<dbReference type="PANTHER" id="PTHR24089">
    <property type="entry name" value="SOLUTE CARRIER FAMILY 25"/>
    <property type="match status" value="1"/>
</dbReference>
<evidence type="ECO:0000313" key="15">
    <source>
        <dbReference type="EMBL" id="AYO41908.1"/>
    </source>
</evidence>
<keyword evidence="6" id="KW-0677">Repeat</keyword>
<keyword evidence="10" id="KW-0496">Mitochondrion</keyword>
<keyword evidence="3" id="KW-0813">Transport</keyword>
<dbReference type="AlphaFoldDB" id="A0A3G2S4A2"/>
<evidence type="ECO:0000256" key="5">
    <source>
        <dbReference type="ARBA" id="ARBA00022723"/>
    </source>
</evidence>
<dbReference type="OrthoDB" id="270584at2759"/>
<keyword evidence="5" id="KW-0479">Metal-binding</keyword>
<evidence type="ECO:0000256" key="4">
    <source>
        <dbReference type="ARBA" id="ARBA00022692"/>
    </source>
</evidence>
<evidence type="ECO:0000256" key="11">
    <source>
        <dbReference type="ARBA" id="ARBA00023136"/>
    </source>
</evidence>
<organism evidence="15 16">
    <name type="scientific">Malassezia restricta (strain ATCC 96810 / NBRC 103918 / CBS 7877)</name>
    <name type="common">Seborrheic dermatitis infection agent</name>
    <dbReference type="NCBI Taxonomy" id="425264"/>
    <lineage>
        <taxon>Eukaryota</taxon>
        <taxon>Fungi</taxon>
        <taxon>Dikarya</taxon>
        <taxon>Basidiomycota</taxon>
        <taxon>Ustilaginomycotina</taxon>
        <taxon>Malasseziomycetes</taxon>
        <taxon>Malasseziales</taxon>
        <taxon>Malasseziaceae</taxon>
        <taxon>Malassezia</taxon>
    </lineage>
</organism>
<reference evidence="15 16" key="1">
    <citation type="submission" date="2018-10" db="EMBL/GenBank/DDBJ databases">
        <title>Complete genome sequence of Malassezia restricta CBS 7877.</title>
        <authorList>
            <person name="Morand S.C."/>
            <person name="Bertignac M."/>
            <person name="Iltis A."/>
            <person name="Kolder I."/>
            <person name="Pirovano W."/>
            <person name="Jourdain R."/>
            <person name="Clavaud C."/>
        </authorList>
    </citation>
    <scope>NUCLEOTIDE SEQUENCE [LARGE SCALE GENOMIC DNA]</scope>
    <source>
        <strain evidence="15 16">CBS 7877</strain>
    </source>
</reference>
<evidence type="ECO:0000256" key="6">
    <source>
        <dbReference type="ARBA" id="ARBA00022737"/>
    </source>
</evidence>
<feature type="repeat" description="Solcar" evidence="12">
    <location>
        <begin position="395"/>
        <end position="495"/>
    </location>
</feature>
<evidence type="ECO:0000256" key="2">
    <source>
        <dbReference type="ARBA" id="ARBA00006375"/>
    </source>
</evidence>
<feature type="compositionally biased region" description="Polar residues" evidence="13">
    <location>
        <begin position="357"/>
        <end position="386"/>
    </location>
</feature>
<accession>A0A3G2S4A2</accession>
<dbReference type="PRINTS" id="PR00926">
    <property type="entry name" value="MITOCARRIER"/>
</dbReference>
<evidence type="ECO:0000256" key="1">
    <source>
        <dbReference type="ARBA" id="ARBA00004448"/>
    </source>
</evidence>
<feature type="region of interest" description="Disordered" evidence="13">
    <location>
        <begin position="353"/>
        <end position="386"/>
    </location>
</feature>
<keyword evidence="8" id="KW-0106">Calcium</keyword>
<comment type="similarity">
    <text evidence="2">Belongs to the mitochondrial carrier (TC 2.A.29) family.</text>
</comment>
<dbReference type="Gene3D" id="1.10.238.10">
    <property type="entry name" value="EF-hand"/>
    <property type="match status" value="1"/>
</dbReference>
<dbReference type="GO" id="GO:0005509">
    <property type="term" value="F:calcium ion binding"/>
    <property type="evidence" value="ECO:0007669"/>
    <property type="project" value="InterPro"/>
</dbReference>
<name>A0A3G2S4A2_MALR7</name>
<dbReference type="Gene3D" id="1.50.40.10">
    <property type="entry name" value="Mitochondrial carrier domain"/>
    <property type="match status" value="1"/>
</dbReference>
<evidence type="ECO:0000256" key="10">
    <source>
        <dbReference type="ARBA" id="ARBA00023128"/>
    </source>
</evidence>
<evidence type="ECO:0000259" key="14">
    <source>
        <dbReference type="PROSITE" id="PS50222"/>
    </source>
</evidence>
<feature type="repeat" description="Solcar" evidence="12">
    <location>
        <begin position="609"/>
        <end position="698"/>
    </location>
</feature>
<keyword evidence="16" id="KW-1185">Reference proteome</keyword>
<gene>
    <name evidence="15" type="primary">SAL1</name>
    <name evidence="15" type="ORF">DNF11_0958</name>
</gene>
<dbReference type="InterPro" id="IPR018108">
    <property type="entry name" value="MCP_transmembrane"/>
</dbReference>
<keyword evidence="7" id="KW-0999">Mitochondrion inner membrane</keyword>
<dbReference type="PROSITE" id="PS50222">
    <property type="entry name" value="EF_HAND_2"/>
    <property type="match status" value="1"/>
</dbReference>
<dbReference type="PROSITE" id="PS50920">
    <property type="entry name" value="SOLCAR"/>
    <property type="match status" value="3"/>
</dbReference>
<protein>
    <submittedName>
        <fullName evidence="15">Calcium-binding mitochondrial carrier SAL1</fullName>
    </submittedName>
</protein>
<keyword evidence="4 12" id="KW-0812">Transmembrane</keyword>
<dbReference type="SUPFAM" id="SSF47473">
    <property type="entry name" value="EF-hand"/>
    <property type="match status" value="1"/>
</dbReference>
<comment type="subcellular location">
    <subcellularLocation>
        <location evidence="1">Mitochondrion inner membrane</location>
        <topology evidence="1">Multi-pass membrane protein</topology>
    </subcellularLocation>
</comment>
<dbReference type="FunFam" id="1.50.40.10:FF:000016">
    <property type="entry name" value="Solute carrier family 25 member 23"/>
    <property type="match status" value="1"/>
</dbReference>
<dbReference type="EMBL" id="CP033149">
    <property type="protein sequence ID" value="AYO41908.1"/>
    <property type="molecule type" value="Genomic_DNA"/>
</dbReference>
<dbReference type="GO" id="GO:0005743">
    <property type="term" value="C:mitochondrial inner membrane"/>
    <property type="evidence" value="ECO:0007669"/>
    <property type="project" value="UniProtKB-SubCell"/>
</dbReference>
<feature type="domain" description="EF-hand" evidence="14">
    <location>
        <begin position="218"/>
        <end position="253"/>
    </location>
</feature>
<dbReference type="GO" id="GO:0055085">
    <property type="term" value="P:transmembrane transport"/>
    <property type="evidence" value="ECO:0007669"/>
    <property type="project" value="InterPro"/>
</dbReference>
<dbReference type="InterPro" id="IPR002067">
    <property type="entry name" value="MCP"/>
</dbReference>
<evidence type="ECO:0000256" key="9">
    <source>
        <dbReference type="ARBA" id="ARBA00022989"/>
    </source>
</evidence>
<evidence type="ECO:0000256" key="3">
    <source>
        <dbReference type="ARBA" id="ARBA00022448"/>
    </source>
</evidence>
<evidence type="ECO:0000256" key="8">
    <source>
        <dbReference type="ARBA" id="ARBA00022837"/>
    </source>
</evidence>
<dbReference type="InterPro" id="IPR023395">
    <property type="entry name" value="MCP_dom_sf"/>
</dbReference>
<feature type="repeat" description="Solcar" evidence="12">
    <location>
        <begin position="509"/>
        <end position="599"/>
    </location>
</feature>
<evidence type="ECO:0000313" key="16">
    <source>
        <dbReference type="Proteomes" id="UP000269793"/>
    </source>
</evidence>
<proteinExistence type="inferred from homology"/>
<dbReference type="InterPro" id="IPR011992">
    <property type="entry name" value="EF-hand-dom_pair"/>
</dbReference>
<dbReference type="InterPro" id="IPR002048">
    <property type="entry name" value="EF_hand_dom"/>
</dbReference>
<dbReference type="SUPFAM" id="SSF103506">
    <property type="entry name" value="Mitochondrial carrier"/>
    <property type="match status" value="1"/>
</dbReference>
<keyword evidence="9" id="KW-1133">Transmembrane helix</keyword>
<dbReference type="STRING" id="425264.A0A3G2S4A2"/>
<dbReference type="VEuPathDB" id="FungiDB:DNF11_0958"/>